<proteinExistence type="inferred from homology"/>
<organism evidence="3 4">
    <name type="scientific">Sporocytophaga myxococcoides</name>
    <dbReference type="NCBI Taxonomy" id="153721"/>
    <lineage>
        <taxon>Bacteria</taxon>
        <taxon>Pseudomonadati</taxon>
        <taxon>Bacteroidota</taxon>
        <taxon>Cytophagia</taxon>
        <taxon>Cytophagales</taxon>
        <taxon>Cytophagaceae</taxon>
        <taxon>Sporocytophaga</taxon>
    </lineage>
</organism>
<protein>
    <submittedName>
        <fullName evidence="3">Short-chain dehydrogenase/reductase SDR</fullName>
    </submittedName>
</protein>
<evidence type="ECO:0000313" key="3">
    <source>
        <dbReference type="EMBL" id="GAL85585.1"/>
    </source>
</evidence>
<accession>A0A098LF53</accession>
<dbReference type="GO" id="GO:0016491">
    <property type="term" value="F:oxidoreductase activity"/>
    <property type="evidence" value="ECO:0007669"/>
    <property type="project" value="UniProtKB-KW"/>
</dbReference>
<dbReference type="SUPFAM" id="SSF51735">
    <property type="entry name" value="NAD(P)-binding Rossmann-fold domains"/>
    <property type="match status" value="1"/>
</dbReference>
<evidence type="ECO:0000313" key="4">
    <source>
        <dbReference type="Proteomes" id="UP000030185"/>
    </source>
</evidence>
<dbReference type="Gene3D" id="3.40.50.720">
    <property type="entry name" value="NAD(P)-binding Rossmann-like Domain"/>
    <property type="match status" value="1"/>
</dbReference>
<dbReference type="PANTHER" id="PTHR44196">
    <property type="entry name" value="DEHYDROGENASE/REDUCTASE SDR FAMILY MEMBER 7B"/>
    <property type="match status" value="1"/>
</dbReference>
<dbReference type="PANTHER" id="PTHR44196:SF1">
    <property type="entry name" value="DEHYDROGENASE_REDUCTASE SDR FAMILY MEMBER 7B"/>
    <property type="match status" value="1"/>
</dbReference>
<dbReference type="AlphaFoldDB" id="A0A098LF53"/>
<sequence>MCCSHKISNAEKKKLQGKTFVITGTSSGFGQGVALKLGEYKANVVLAARRADLLEEIAAKIKLAGGSVLVVTTDVSKYEDIQRLADTTLKRYGYIDAWINNAGVGAIGTFWDIPIKDQMRVIDVNLKGVIYGSYEALQSSETWYPYQYRINRQ</sequence>
<keyword evidence="4" id="KW-1185">Reference proteome</keyword>
<evidence type="ECO:0000256" key="2">
    <source>
        <dbReference type="ARBA" id="ARBA00023002"/>
    </source>
</evidence>
<dbReference type="PRINTS" id="PR00081">
    <property type="entry name" value="GDHRDH"/>
</dbReference>
<comment type="similarity">
    <text evidence="1">Belongs to the short-chain dehydrogenases/reductases (SDR) family.</text>
</comment>
<gene>
    <name evidence="3" type="ORF">MYP_2814</name>
</gene>
<dbReference type="InterPro" id="IPR002347">
    <property type="entry name" value="SDR_fam"/>
</dbReference>
<dbReference type="Proteomes" id="UP000030185">
    <property type="component" value="Unassembled WGS sequence"/>
</dbReference>
<name>A0A098LF53_9BACT</name>
<dbReference type="STRING" id="153721.MYP_2814"/>
<dbReference type="EMBL" id="BBLT01000005">
    <property type="protein sequence ID" value="GAL85585.1"/>
    <property type="molecule type" value="Genomic_DNA"/>
</dbReference>
<dbReference type="Pfam" id="PF00106">
    <property type="entry name" value="adh_short"/>
    <property type="match status" value="1"/>
</dbReference>
<dbReference type="InterPro" id="IPR036291">
    <property type="entry name" value="NAD(P)-bd_dom_sf"/>
</dbReference>
<dbReference type="GO" id="GO:0016020">
    <property type="term" value="C:membrane"/>
    <property type="evidence" value="ECO:0007669"/>
    <property type="project" value="TreeGrafter"/>
</dbReference>
<reference evidence="3 4" key="1">
    <citation type="submission" date="2014-09" db="EMBL/GenBank/DDBJ databases">
        <title>Sporocytophaga myxococcoides PG-01 genome sequencing.</title>
        <authorList>
            <person name="Liu L."/>
            <person name="Gao P.J."/>
            <person name="Chen G.J."/>
            <person name="Wang L.S."/>
        </authorList>
    </citation>
    <scope>NUCLEOTIDE SEQUENCE [LARGE SCALE GENOMIC DNA]</scope>
    <source>
        <strain evidence="3 4">PG-01</strain>
    </source>
</reference>
<dbReference type="eggNOG" id="COG0300">
    <property type="taxonomic scope" value="Bacteria"/>
</dbReference>
<comment type="caution">
    <text evidence="3">The sequence shown here is derived from an EMBL/GenBank/DDBJ whole genome shotgun (WGS) entry which is preliminary data.</text>
</comment>
<evidence type="ECO:0000256" key="1">
    <source>
        <dbReference type="ARBA" id="ARBA00006484"/>
    </source>
</evidence>
<keyword evidence="2" id="KW-0560">Oxidoreductase</keyword>